<sequence length="153" mass="16258">MTTFTNVNQSVALNNNVAGLFLIFNPPPYINPGQKNGVNTFLFPGVMCLPDTNPYLGAGGNIANVGVIWRGPVNGRVSLQILNNGTEEAGEPSQTETFTVGKWSDLDIGALEEAVSSIRKTLNAPDGISDEIRDALAKALDAIETELQKKLSG</sequence>
<keyword evidence="2" id="KW-1185">Reference proteome</keyword>
<evidence type="ECO:0000313" key="2">
    <source>
        <dbReference type="Proteomes" id="UP000522262"/>
    </source>
</evidence>
<proteinExistence type="predicted"/>
<dbReference type="Proteomes" id="UP000522262">
    <property type="component" value="Unassembled WGS sequence"/>
</dbReference>
<comment type="caution">
    <text evidence="1">The sequence shown here is derived from an EMBL/GenBank/DDBJ whole genome shotgun (WGS) entry which is preliminary data.</text>
</comment>
<organism evidence="1 2">
    <name type="scientific">Fusarium mexicanum</name>
    <dbReference type="NCBI Taxonomy" id="751941"/>
    <lineage>
        <taxon>Eukaryota</taxon>
        <taxon>Fungi</taxon>
        <taxon>Dikarya</taxon>
        <taxon>Ascomycota</taxon>
        <taxon>Pezizomycotina</taxon>
        <taxon>Sordariomycetes</taxon>
        <taxon>Hypocreomycetidae</taxon>
        <taxon>Hypocreales</taxon>
        <taxon>Nectriaceae</taxon>
        <taxon>Fusarium</taxon>
        <taxon>Fusarium fujikuroi species complex</taxon>
    </lineage>
</organism>
<protein>
    <submittedName>
        <fullName evidence="1">Uncharacterized protein</fullName>
    </submittedName>
</protein>
<name>A0A8H5J585_9HYPO</name>
<reference evidence="1 2" key="1">
    <citation type="submission" date="2020-05" db="EMBL/GenBank/DDBJ databases">
        <title>Identification and distribution of gene clusters putatively required for synthesis of sphingolipid metabolism inhibitors in phylogenetically diverse species of the filamentous fungus Fusarium.</title>
        <authorList>
            <person name="Kim H.-S."/>
            <person name="Busman M."/>
            <person name="Brown D.W."/>
            <person name="Divon H."/>
            <person name="Uhlig S."/>
            <person name="Proctor R.H."/>
        </authorList>
    </citation>
    <scope>NUCLEOTIDE SEQUENCE [LARGE SCALE GENOMIC DNA]</scope>
    <source>
        <strain evidence="1 2">NRRL 53147</strain>
    </source>
</reference>
<gene>
    <name evidence="1" type="ORF">FMEXI_4660</name>
</gene>
<dbReference type="EMBL" id="JAAOAM010000096">
    <property type="protein sequence ID" value="KAF5548657.1"/>
    <property type="molecule type" value="Genomic_DNA"/>
</dbReference>
<evidence type="ECO:0000313" key="1">
    <source>
        <dbReference type="EMBL" id="KAF5548657.1"/>
    </source>
</evidence>
<dbReference type="AlphaFoldDB" id="A0A8H5J585"/>
<accession>A0A8H5J585</accession>